<protein>
    <recommendedName>
        <fullName evidence="3">Fibronectin type-III domain-containing protein</fullName>
    </recommendedName>
</protein>
<comment type="caution">
    <text evidence="4">The sequence shown here is derived from an EMBL/GenBank/DDBJ whole genome shotgun (WGS) entry which is preliminary data.</text>
</comment>
<feature type="domain" description="Fibronectin type-III" evidence="3">
    <location>
        <begin position="1651"/>
        <end position="1751"/>
    </location>
</feature>
<dbReference type="InterPro" id="IPR003961">
    <property type="entry name" value="FN3_dom"/>
</dbReference>
<dbReference type="InterPro" id="IPR036116">
    <property type="entry name" value="FN3_sf"/>
</dbReference>
<feature type="compositionally biased region" description="Low complexity" evidence="1">
    <location>
        <begin position="1251"/>
        <end position="1267"/>
    </location>
</feature>
<feature type="region of interest" description="Disordered" evidence="1">
    <location>
        <begin position="990"/>
        <end position="1072"/>
    </location>
</feature>
<keyword evidence="2" id="KW-1133">Transmembrane helix</keyword>
<dbReference type="Gene3D" id="2.60.40.10">
    <property type="entry name" value="Immunoglobulins"/>
    <property type="match status" value="7"/>
</dbReference>
<feature type="compositionally biased region" description="Basic and acidic residues" evidence="1">
    <location>
        <begin position="1172"/>
        <end position="1190"/>
    </location>
</feature>
<evidence type="ECO:0000256" key="2">
    <source>
        <dbReference type="SAM" id="Phobius"/>
    </source>
</evidence>
<dbReference type="InterPro" id="IPR013783">
    <property type="entry name" value="Ig-like_fold"/>
</dbReference>
<evidence type="ECO:0000259" key="3">
    <source>
        <dbReference type="PROSITE" id="PS50853"/>
    </source>
</evidence>
<dbReference type="PANTHER" id="PTHR46957:SF3">
    <property type="entry name" value="CYTOKINE RECEPTOR"/>
    <property type="match status" value="1"/>
</dbReference>
<feature type="compositionally biased region" description="Polar residues" evidence="1">
    <location>
        <begin position="457"/>
        <end position="472"/>
    </location>
</feature>
<dbReference type="Proteomes" id="UP001620645">
    <property type="component" value="Unassembled WGS sequence"/>
</dbReference>
<dbReference type="InterPro" id="IPR050713">
    <property type="entry name" value="RTP_Phos/Ushers"/>
</dbReference>
<feature type="region of interest" description="Disordered" evidence="1">
    <location>
        <begin position="129"/>
        <end position="149"/>
    </location>
</feature>
<feature type="region of interest" description="Disordered" evidence="1">
    <location>
        <begin position="414"/>
        <end position="474"/>
    </location>
</feature>
<feature type="compositionally biased region" description="Low complexity" evidence="1">
    <location>
        <begin position="1"/>
        <end position="15"/>
    </location>
</feature>
<dbReference type="SUPFAM" id="SSF49265">
    <property type="entry name" value="Fibronectin type III"/>
    <property type="match status" value="4"/>
</dbReference>
<accession>A0ABD2IYM1</accession>
<evidence type="ECO:0000313" key="5">
    <source>
        <dbReference type="Proteomes" id="UP001620645"/>
    </source>
</evidence>
<reference evidence="4 5" key="1">
    <citation type="submission" date="2024-10" db="EMBL/GenBank/DDBJ databases">
        <authorList>
            <person name="Kim D."/>
        </authorList>
    </citation>
    <scope>NUCLEOTIDE SEQUENCE [LARGE SCALE GENOMIC DNA]</scope>
    <source>
        <strain evidence="4">Taebaek</strain>
    </source>
</reference>
<dbReference type="EMBL" id="JBICCN010000232">
    <property type="protein sequence ID" value="KAL3084989.1"/>
    <property type="molecule type" value="Genomic_DNA"/>
</dbReference>
<feature type="compositionally biased region" description="Basic residues" evidence="1">
    <location>
        <begin position="1013"/>
        <end position="1024"/>
    </location>
</feature>
<feature type="domain" description="Fibronectin type-III" evidence="3">
    <location>
        <begin position="1534"/>
        <end position="1650"/>
    </location>
</feature>
<feature type="region of interest" description="Disordered" evidence="1">
    <location>
        <begin position="664"/>
        <end position="778"/>
    </location>
</feature>
<dbReference type="GO" id="GO:0016020">
    <property type="term" value="C:membrane"/>
    <property type="evidence" value="ECO:0007669"/>
    <property type="project" value="UniProtKB-SubCell"/>
</dbReference>
<feature type="compositionally biased region" description="Low complexity" evidence="1">
    <location>
        <begin position="1037"/>
        <end position="1054"/>
    </location>
</feature>
<feature type="domain" description="Fibronectin type-III" evidence="3">
    <location>
        <begin position="912"/>
        <end position="1003"/>
    </location>
</feature>
<feature type="region of interest" description="Disordered" evidence="1">
    <location>
        <begin position="1232"/>
        <end position="1278"/>
    </location>
</feature>
<feature type="domain" description="Fibronectin type-III" evidence="3">
    <location>
        <begin position="1417"/>
        <end position="1530"/>
    </location>
</feature>
<proteinExistence type="predicted"/>
<feature type="domain" description="Fibronectin type-III" evidence="3">
    <location>
        <begin position="802"/>
        <end position="908"/>
    </location>
</feature>
<feature type="transmembrane region" description="Helical" evidence="2">
    <location>
        <begin position="1954"/>
        <end position="1977"/>
    </location>
</feature>
<feature type="compositionally biased region" description="Low complexity" evidence="1">
    <location>
        <begin position="1896"/>
        <end position="1907"/>
    </location>
</feature>
<keyword evidence="2" id="KW-0812">Transmembrane</keyword>
<feature type="region of interest" description="Disordered" evidence="1">
    <location>
        <begin position="1882"/>
        <end position="1928"/>
    </location>
</feature>
<dbReference type="SMART" id="SM00060">
    <property type="entry name" value="FN3"/>
    <property type="match status" value="7"/>
</dbReference>
<dbReference type="PANTHER" id="PTHR46957">
    <property type="entry name" value="CYTOKINE RECEPTOR"/>
    <property type="match status" value="1"/>
</dbReference>
<dbReference type="PROSITE" id="PS50853">
    <property type="entry name" value="FN3"/>
    <property type="match status" value="6"/>
</dbReference>
<dbReference type="CDD" id="cd00063">
    <property type="entry name" value="FN3"/>
    <property type="match status" value="5"/>
</dbReference>
<feature type="region of interest" description="Disordered" evidence="1">
    <location>
        <begin position="1300"/>
        <end position="1323"/>
    </location>
</feature>
<name>A0ABD2IYM1_HETSC</name>
<organism evidence="4 5">
    <name type="scientific">Heterodera schachtii</name>
    <name type="common">Sugarbeet cyst nematode worm</name>
    <name type="synonym">Tylenchus schachtii</name>
    <dbReference type="NCBI Taxonomy" id="97005"/>
    <lineage>
        <taxon>Eukaryota</taxon>
        <taxon>Metazoa</taxon>
        <taxon>Ecdysozoa</taxon>
        <taxon>Nematoda</taxon>
        <taxon>Chromadorea</taxon>
        <taxon>Rhabditida</taxon>
        <taxon>Tylenchina</taxon>
        <taxon>Tylenchomorpha</taxon>
        <taxon>Tylenchoidea</taxon>
        <taxon>Heteroderidae</taxon>
        <taxon>Heteroderinae</taxon>
        <taxon>Heterodera</taxon>
    </lineage>
</organism>
<feature type="region of interest" description="Disordered" evidence="1">
    <location>
        <begin position="1"/>
        <end position="39"/>
    </location>
</feature>
<evidence type="ECO:0000256" key="1">
    <source>
        <dbReference type="SAM" id="MobiDB-lite"/>
    </source>
</evidence>
<gene>
    <name evidence="4" type="ORF">niasHS_010058</name>
</gene>
<feature type="region of interest" description="Disordered" evidence="1">
    <location>
        <begin position="1157"/>
        <end position="1194"/>
    </location>
</feature>
<keyword evidence="5" id="KW-1185">Reference proteome</keyword>
<dbReference type="Pfam" id="PF00041">
    <property type="entry name" value="fn3"/>
    <property type="match status" value="3"/>
</dbReference>
<feature type="compositionally biased region" description="Low complexity" evidence="1">
    <location>
        <begin position="447"/>
        <end position="456"/>
    </location>
</feature>
<feature type="domain" description="Fibronectin type-III" evidence="3">
    <location>
        <begin position="1067"/>
        <end position="1164"/>
    </location>
</feature>
<feature type="compositionally biased region" description="Low complexity" evidence="1">
    <location>
        <begin position="754"/>
        <end position="767"/>
    </location>
</feature>
<evidence type="ECO:0000313" key="4">
    <source>
        <dbReference type="EMBL" id="KAL3084989.1"/>
    </source>
</evidence>
<feature type="compositionally biased region" description="Polar residues" evidence="1">
    <location>
        <begin position="414"/>
        <end position="432"/>
    </location>
</feature>
<keyword evidence="2" id="KW-0472">Membrane</keyword>
<sequence>MISTASPSSPSATPSLMAGKKSTRAPQQSIGGGGGTAVGPTHCKKMVMMKANGRHQQATPVGPEMPSSDVAGPIPLRRVSHAFDQQHNHHQSVKTLSAPPGYHHQQQQITGVFNQSLNATTPTAAVVSHNTDSSDCGSSSGLGGMGTPTKGEEGCSASCSTSSNNSMAADCPLDSHDRGSGGQIPEKLVGTEGVGREHTSVANGHRSLLASATLTPAMVSSAHHSATNSPVSANLVPIFHHSAAPQQQMLQQHQSFNAFVPPIPLLNTHQPNASQINSLHCSLSDGPSPLMAPPLQPASVGVVPYAAVAAASNSVRPFSAASTVAASVGGGALSSPAALASKTGLKQLQHSPPPLCGRALYTMTCETNALASVSAAALTAGYHVTLDPSASAPPIIATVATKASVGAEFQQMAVPTNGNDGQTEQPPENNDASSREQKDENGGGGTTTKNNVSSGSDQPTGNDPANAGNATVNLPPGVPPEIAAAISGGNDLFVHIHPGDAIALAVGNDVQHIHGPATIRMVSQSTTPQSAIPMNVPEGHIVQQILDRQGNLSHIIMSQEPPAGVGPMLGQHVISATTVMSQIPSAPSTTTAQQRQMGYQLHPSAATVPLKHFRSNNSPPRSTDVSPLNDAVTLSRQKQHQGMATDSGAVYPSGVVPLLKWSDLQQHHQSHGHQQHQQREHYQSQSGPFGRQHQQGRGHHTVPSPSNVYHLADSATVSSAPRHSPGFYVHGSSTMGGMDNRVGPSETLPTVAYHQNHQQQHSQHQHSAPGGADTFDSVNFPTQISSVIDDDEKERLRDTLSSIQPPILSKVTDRDAEVIWQEIDTSEAAASGGPFPQIDTSEFVYQLTLFDPVKHSQTFHKTEAGVNVLHLQQLNPGTEYMVAVRAELPERGINGHPSTFTSFRTLCASPETPSLPKLVGRQQNCFSIQWKSPNCNGAPILSYCLQMAKGKMASFETVYDGAHEQTVVSGVDSGALYRFRVFARNEMGQSESSPVLTVYPERSDTGGRMPPAYHHHHVQQHHHAQQQQQHGGIAQRGAATVVGSSAVPSSAALPSHHHHGHNQPIRPPHSPNIYSTAARAIKLSWNPLSGADFTSLALEMADPLNTRGSTLFQAISPECYANSGTFAHITGLMPNREYRFRLAAMTATGDVLYSEPVSARTRHEQAPVAYNSKERRELDAAHHQQQHNDNRGTLTYQTAPRTSILGHDSADHHPPHHLLGQSSNHIKKLAVSSVQSLSKKQQKNVHQKPIAPQQSAEEQSEETTATSRAVLPKAPNCSAPTFSALTSESARVAWKLVKSAEDGSTKGTATDGGENKGKTAKSTSSTSALIFELQRVDKQQPMMVYSGVGTDFEYNGLRPVEHMQLRVRAVLLDTEGRRLEGDWSSVGSTCTLCAPPSAPQNLRLSSECDIAVGSGESSSKATTALNEDGQWHSVGICWDVPAQMNGAIVGGYSIRIQRFDLSSSAGITKSVDANNEKPSDEQMHHISGTECRFNVQNLRPAQLYRMAVTAQSDAGPSPKSDILEYRSPPGVPEKPRNVHIEAISTTELRLSWMEPSTANGSPIVSYHVNCFRLCSNSRHQLQDNSAVGGTAFSSSKRQLVSQQIAPGSQRLLIIQSLEAETEYELTIEAENSVGKGDRVIIRQKTLVEPPEPPQIFLAQATANSLKLKWSDGGENNSSTGANGHGNYYYYLERENENGTYSPVYEGELRTARLKGLREQSVHHFRIRASVSKGLLLGPWSHRFSFQTTKLPPPAPKQAPIVAEQMQDHFQFEWNSVRFRDQNGIGTGGEETPLDGEQQRSEFVYRLQMAPKVGSSVKEKAAVEVWKTIFEDKPTQTPPIYVHNASQQPRQVRLFVVQRFVDANGRTIEELVSAPSPIAVFSSLKTPNESPKKRNLQSQQHQQGMSSSRATGSAVVGRKSANPYPLPKETKMSLGKKVRRMASWLRKTVSEKDCALIVLAIFVILAFGIAILLNNFYLN</sequence>